<dbReference type="SUPFAM" id="SSF81606">
    <property type="entry name" value="PP2C-like"/>
    <property type="match status" value="1"/>
</dbReference>
<feature type="region of interest" description="Disordered" evidence="3">
    <location>
        <begin position="224"/>
        <end position="257"/>
    </location>
</feature>
<organism evidence="5 6">
    <name type="scientific">Stylonychia lemnae</name>
    <name type="common">Ciliate</name>
    <dbReference type="NCBI Taxonomy" id="5949"/>
    <lineage>
        <taxon>Eukaryota</taxon>
        <taxon>Sar</taxon>
        <taxon>Alveolata</taxon>
        <taxon>Ciliophora</taxon>
        <taxon>Intramacronucleata</taxon>
        <taxon>Spirotrichea</taxon>
        <taxon>Stichotrichia</taxon>
        <taxon>Sporadotrichida</taxon>
        <taxon>Oxytrichidae</taxon>
        <taxon>Stylonychinae</taxon>
        <taxon>Stylonychia</taxon>
    </lineage>
</organism>
<dbReference type="PANTHER" id="PTHR47992">
    <property type="entry name" value="PROTEIN PHOSPHATASE"/>
    <property type="match status" value="1"/>
</dbReference>
<dbReference type="CDD" id="cd00143">
    <property type="entry name" value="PP2Cc"/>
    <property type="match status" value="1"/>
</dbReference>
<feature type="compositionally biased region" description="Polar residues" evidence="3">
    <location>
        <begin position="428"/>
        <end position="441"/>
    </location>
</feature>
<dbReference type="Gene3D" id="3.60.40.10">
    <property type="entry name" value="PPM-type phosphatase domain"/>
    <property type="match status" value="1"/>
</dbReference>
<comment type="subcellular location">
    <subcellularLocation>
        <location evidence="1">Membrane</location>
    </subcellularLocation>
</comment>
<dbReference type="SMART" id="SM00332">
    <property type="entry name" value="PP2Cc"/>
    <property type="match status" value="1"/>
</dbReference>
<feature type="region of interest" description="Disordered" evidence="3">
    <location>
        <begin position="573"/>
        <end position="621"/>
    </location>
</feature>
<feature type="compositionally biased region" description="Basic and acidic residues" evidence="3">
    <location>
        <begin position="596"/>
        <end position="621"/>
    </location>
</feature>
<feature type="region of interest" description="Disordered" evidence="3">
    <location>
        <begin position="1"/>
        <end position="20"/>
    </location>
</feature>
<evidence type="ECO:0000256" key="3">
    <source>
        <dbReference type="SAM" id="MobiDB-lite"/>
    </source>
</evidence>
<dbReference type="Pfam" id="PF00481">
    <property type="entry name" value="PP2C"/>
    <property type="match status" value="1"/>
</dbReference>
<evidence type="ECO:0000256" key="2">
    <source>
        <dbReference type="ARBA" id="ARBA00023136"/>
    </source>
</evidence>
<name>A0A077ZWF4_STYLE</name>
<dbReference type="InterPro" id="IPR001932">
    <property type="entry name" value="PPM-type_phosphatase-like_dom"/>
</dbReference>
<keyword evidence="2" id="KW-0472">Membrane</keyword>
<sequence length="938" mass="106066">MNSFQFSKPKPNVPSLSVDHTSQAQVISQNQRRQYSLNKQQIKHPILKIVNPNNSFQMGAQQQSPYQSMSFQNSPQARDDSQNQMKSNAIQQMYEQNKQIKQQIQLNQQNQQFHPNGSFRKPKALSFAQQKNEYQGDSLNDSIVLNQRMMTKAKPESHNPSPKNSKQKMQNEMGNDFFGIDSLNNPRIIDSNISQNGIRPNTAAVNKKLQNPLQNNLTSQRLTQNQNGQSLSNQTVTRPNSQNNPILNSHYRKNNLSKPSQIVIGEMQQEEMSKYIKDQRKNINIAASPPSIQNNSLQLNSQNGINSGQNTTSNVNQQMNNNQMNTNQVNQQPKPQQQNNSQVLNILKQMNITKVTPGKDGNIKFGGKLQTLDHFKTFERDKLNHTLDNSISGQHQDQIMLEQYQTLSSQPVKATLNGHMLRSYDFRQPTSKGNKSLNRTDITIADDENPLQPPKTVATNKQIRKFSNNFVRPQFHSNNSPDNNGKKFVQIQNSANSVLNITNQNSNLNINNQNSNSQTINNHQNNPNNNGSSQQRQNSLNSSSNQISSPNTSNGNIINEQEKNIVYKKASSYFSQPSSPKQMSRPITNKQIQRVQIREQRDRVQSQEKNNSREIQDKKDQEERYNVITKFAFATTVGFMPGNPHKQNQDSFTLTPNLGGIQGLHFFAVSDGHGLNGHHVSAFIKDKISSKMNIIKLLDMLLDQFGKIQGSNQSNFYKNRSEFHQLSPLCLKATFNQLHQQLAKQAFEVFLSGSTCCSVLFDMNTIFVANCGDSRAMMCSYSPKSGIKITQLSQDHKPSLPEEMIRIKQAGGRVETFKGPNNENLGPDRVWLMNEDSPGLAMSRSLGDNQAHLIGVIPEPDVTKYDLTPDDKFIIIASDGVWEFLENEQVAEIIWPYFVKHSPEAAGNALVRAAAQKWKENDTVIDDITCIIIFMEID</sequence>
<proteinExistence type="predicted"/>
<feature type="compositionally biased region" description="Polar residues" evidence="3">
    <location>
        <begin position="158"/>
        <end position="170"/>
    </location>
</feature>
<feature type="region of interest" description="Disordered" evidence="3">
    <location>
        <begin position="57"/>
        <end position="84"/>
    </location>
</feature>
<protein>
    <submittedName>
        <fullName evidence="5">Protein phosphatase 2c containing protein</fullName>
    </submittedName>
</protein>
<evidence type="ECO:0000313" key="5">
    <source>
        <dbReference type="EMBL" id="CDW73921.1"/>
    </source>
</evidence>
<gene>
    <name evidence="5" type="primary">Contig8368.g8922</name>
    <name evidence="5" type="ORF">STYLEM_2911</name>
</gene>
<feature type="region of interest" description="Disordered" evidence="3">
    <location>
        <begin position="511"/>
        <end position="559"/>
    </location>
</feature>
<feature type="region of interest" description="Disordered" evidence="3">
    <location>
        <begin position="287"/>
        <end position="320"/>
    </location>
</feature>
<feature type="compositionally biased region" description="Polar residues" evidence="3">
    <location>
        <begin position="224"/>
        <end position="247"/>
    </location>
</feature>
<feature type="compositionally biased region" description="Low complexity" evidence="3">
    <location>
        <begin position="291"/>
        <end position="320"/>
    </location>
</feature>
<dbReference type="GO" id="GO:0004722">
    <property type="term" value="F:protein serine/threonine phosphatase activity"/>
    <property type="evidence" value="ECO:0007669"/>
    <property type="project" value="InterPro"/>
</dbReference>
<dbReference type="EMBL" id="CCKQ01002814">
    <property type="protein sequence ID" value="CDW73921.1"/>
    <property type="molecule type" value="Genomic_DNA"/>
</dbReference>
<reference evidence="5 6" key="1">
    <citation type="submission" date="2014-06" db="EMBL/GenBank/DDBJ databases">
        <authorList>
            <person name="Swart Estienne"/>
        </authorList>
    </citation>
    <scope>NUCLEOTIDE SEQUENCE [LARGE SCALE GENOMIC DNA]</scope>
    <source>
        <strain evidence="5 6">130c</strain>
    </source>
</reference>
<keyword evidence="6" id="KW-1185">Reference proteome</keyword>
<feature type="compositionally biased region" description="Polar residues" evidence="3">
    <location>
        <begin position="573"/>
        <end position="594"/>
    </location>
</feature>
<dbReference type="GO" id="GO:0016020">
    <property type="term" value="C:membrane"/>
    <property type="evidence" value="ECO:0007669"/>
    <property type="project" value="UniProtKB-SubCell"/>
</dbReference>
<evidence type="ECO:0000313" key="6">
    <source>
        <dbReference type="Proteomes" id="UP000039865"/>
    </source>
</evidence>
<feature type="domain" description="PPM-type phosphatase" evidence="4">
    <location>
        <begin position="630"/>
        <end position="935"/>
    </location>
</feature>
<evidence type="ECO:0000256" key="1">
    <source>
        <dbReference type="ARBA" id="ARBA00004370"/>
    </source>
</evidence>
<dbReference type="InterPro" id="IPR036457">
    <property type="entry name" value="PPM-type-like_dom_sf"/>
</dbReference>
<dbReference type="Proteomes" id="UP000039865">
    <property type="component" value="Unassembled WGS sequence"/>
</dbReference>
<feature type="compositionally biased region" description="Low complexity" evidence="3">
    <location>
        <begin position="511"/>
        <end position="554"/>
    </location>
</feature>
<dbReference type="PROSITE" id="PS51746">
    <property type="entry name" value="PPM_2"/>
    <property type="match status" value="1"/>
</dbReference>
<accession>A0A077ZWF4</accession>
<dbReference type="InterPro" id="IPR015655">
    <property type="entry name" value="PP2C"/>
</dbReference>
<dbReference type="AlphaFoldDB" id="A0A077ZWF4"/>
<evidence type="ECO:0000259" key="4">
    <source>
        <dbReference type="PROSITE" id="PS51746"/>
    </source>
</evidence>
<feature type="region of interest" description="Disordered" evidence="3">
    <location>
        <begin position="151"/>
        <end position="170"/>
    </location>
</feature>
<dbReference type="OrthoDB" id="10264738at2759"/>
<feature type="region of interest" description="Disordered" evidence="3">
    <location>
        <begin position="425"/>
        <end position="455"/>
    </location>
</feature>
<dbReference type="InParanoid" id="A0A077ZWF4"/>